<keyword evidence="3" id="KW-1185">Reference proteome</keyword>
<evidence type="ECO:0000259" key="1">
    <source>
        <dbReference type="Pfam" id="PF13490"/>
    </source>
</evidence>
<protein>
    <recommendedName>
        <fullName evidence="1">Putative zinc-finger domain-containing protein</fullName>
    </recommendedName>
</protein>
<dbReference type="InterPro" id="IPR027383">
    <property type="entry name" value="Znf_put"/>
</dbReference>
<evidence type="ECO:0000313" key="2">
    <source>
        <dbReference type="EMBL" id="ASM77782.1"/>
    </source>
</evidence>
<dbReference type="AlphaFoldDB" id="A0A221KFF4"/>
<name>A0A221KFF4_VITFI</name>
<dbReference type="Pfam" id="PF13490">
    <property type="entry name" value="zf-HC2"/>
    <property type="match status" value="1"/>
</dbReference>
<dbReference type="RefSeq" id="WP_089416818.1">
    <property type="nucleotide sequence ID" value="NZ_CP022423.1"/>
</dbReference>
<gene>
    <name evidence="2" type="ORF">VITFI_CDS2004</name>
</gene>
<reference evidence="2 3" key="1">
    <citation type="submission" date="2017-07" db="EMBL/GenBank/DDBJ databases">
        <title>Complete Genome Sequence of the cosmetic ferment Vitreoscilla filiformis (ATCC15551).</title>
        <authorList>
            <person name="Contreras S."/>
            <person name="Sagory-Zalkind P."/>
            <person name="Blanquart H."/>
            <person name="Iltis A."/>
            <person name="Morand S.C."/>
        </authorList>
    </citation>
    <scope>NUCLEOTIDE SEQUENCE [LARGE SCALE GENOMIC DNA]</scope>
    <source>
        <strain evidence="2 3">ATCC 15551</strain>
    </source>
</reference>
<proteinExistence type="predicted"/>
<dbReference type="Proteomes" id="UP000199729">
    <property type="component" value="Chromosome"/>
</dbReference>
<dbReference type="KEGG" id="vff:VITFI_CDS2004"/>
<feature type="domain" description="Putative zinc-finger" evidence="1">
    <location>
        <begin position="8"/>
        <end position="42"/>
    </location>
</feature>
<dbReference type="EMBL" id="CP022423">
    <property type="protein sequence ID" value="ASM77782.1"/>
    <property type="molecule type" value="Genomic_DNA"/>
</dbReference>
<sequence>MTLWHLRCRDAAKLLTQRLDRPLAQRETWALRWHLWLCPPCRRFARQMHMLGGAMGAWRSYRAEE</sequence>
<organism evidence="2 3">
    <name type="scientific">Vitreoscilla filiformis</name>
    <dbReference type="NCBI Taxonomy" id="63"/>
    <lineage>
        <taxon>Bacteria</taxon>
        <taxon>Pseudomonadati</taxon>
        <taxon>Pseudomonadota</taxon>
        <taxon>Betaproteobacteria</taxon>
        <taxon>Neisseriales</taxon>
        <taxon>Neisseriaceae</taxon>
        <taxon>Vitreoscilla</taxon>
    </lineage>
</organism>
<evidence type="ECO:0000313" key="3">
    <source>
        <dbReference type="Proteomes" id="UP000199729"/>
    </source>
</evidence>
<accession>A0A221KFF4</accession>
<dbReference type="OrthoDB" id="8374021at2"/>